<organism evidence="2 3">
    <name type="scientific">Roseiconus nitratireducens</name>
    <dbReference type="NCBI Taxonomy" id="2605748"/>
    <lineage>
        <taxon>Bacteria</taxon>
        <taxon>Pseudomonadati</taxon>
        <taxon>Planctomycetota</taxon>
        <taxon>Planctomycetia</taxon>
        <taxon>Pirellulales</taxon>
        <taxon>Pirellulaceae</taxon>
        <taxon>Roseiconus</taxon>
    </lineage>
</organism>
<dbReference type="RefSeq" id="WP_150076338.1">
    <property type="nucleotide sequence ID" value="NZ_VWOX01000005.1"/>
</dbReference>
<evidence type="ECO:0000256" key="1">
    <source>
        <dbReference type="SAM" id="MobiDB-lite"/>
    </source>
</evidence>
<evidence type="ECO:0000313" key="3">
    <source>
        <dbReference type="Proteomes" id="UP000324479"/>
    </source>
</evidence>
<name>A0A5M6D7T9_9BACT</name>
<keyword evidence="3" id="KW-1185">Reference proteome</keyword>
<gene>
    <name evidence="2" type="ORF">FYK55_10250</name>
</gene>
<proteinExistence type="predicted"/>
<sequence length="122" mass="13523">MNALTHQKPHPVLTLTQLANYYDVLQAAELLATEQPKDAVPIARSVLASLLRLAWARASGKPDSEPKPESVPLKLRNRGIVSKPAMQRLRNAFEKSKNPPEMFSACRDLLVWLASKPDAVID</sequence>
<accession>A0A5M6D7T9</accession>
<reference evidence="2 3" key="1">
    <citation type="submission" date="2019-08" db="EMBL/GenBank/DDBJ databases">
        <authorList>
            <person name="Dhanesh K."/>
            <person name="Kumar G."/>
            <person name="Sasikala C."/>
            <person name="Venkata Ramana C."/>
        </authorList>
    </citation>
    <scope>NUCLEOTIDE SEQUENCE [LARGE SCALE GENOMIC DNA]</scope>
    <source>
        <strain evidence="2 3">JC645</strain>
    </source>
</reference>
<dbReference type="Proteomes" id="UP000324479">
    <property type="component" value="Unassembled WGS sequence"/>
</dbReference>
<protein>
    <submittedName>
        <fullName evidence="2">Uncharacterized protein</fullName>
    </submittedName>
</protein>
<evidence type="ECO:0000313" key="2">
    <source>
        <dbReference type="EMBL" id="KAA5543587.1"/>
    </source>
</evidence>
<dbReference type="AlphaFoldDB" id="A0A5M6D7T9"/>
<comment type="caution">
    <text evidence="2">The sequence shown here is derived from an EMBL/GenBank/DDBJ whole genome shotgun (WGS) entry which is preliminary data.</text>
</comment>
<feature type="region of interest" description="Disordered" evidence="1">
    <location>
        <begin position="58"/>
        <end position="77"/>
    </location>
</feature>
<dbReference type="EMBL" id="VWOX01000005">
    <property type="protein sequence ID" value="KAA5543587.1"/>
    <property type="molecule type" value="Genomic_DNA"/>
</dbReference>